<organism evidence="3">
    <name type="scientific">Oppiella nova</name>
    <dbReference type="NCBI Taxonomy" id="334625"/>
    <lineage>
        <taxon>Eukaryota</taxon>
        <taxon>Metazoa</taxon>
        <taxon>Ecdysozoa</taxon>
        <taxon>Arthropoda</taxon>
        <taxon>Chelicerata</taxon>
        <taxon>Arachnida</taxon>
        <taxon>Acari</taxon>
        <taxon>Acariformes</taxon>
        <taxon>Sarcoptiformes</taxon>
        <taxon>Oribatida</taxon>
        <taxon>Brachypylina</taxon>
        <taxon>Oppioidea</taxon>
        <taxon>Oppiidae</taxon>
        <taxon>Oppiella</taxon>
    </lineage>
</organism>
<evidence type="ECO:0000256" key="1">
    <source>
        <dbReference type="SAM" id="MobiDB-lite"/>
    </source>
</evidence>
<evidence type="ECO:0000256" key="2">
    <source>
        <dbReference type="SAM" id="Phobius"/>
    </source>
</evidence>
<gene>
    <name evidence="3" type="ORF">ONB1V03_LOCUS7328</name>
</gene>
<feature type="transmembrane region" description="Helical" evidence="2">
    <location>
        <begin position="90"/>
        <end position="111"/>
    </location>
</feature>
<sequence length="155" mass="17614">MANAMNTNDISVSVRVRPNKSCNNYSNDRLTHVEDNHCHDCTDTTDSAHVKHADDDHRPDHTSRPSTGDRPLKRCHTFIAHIMRQKSKQVLVCLVLAIIVTLLAAINNGGLRTRKTPNPTKLFDEDLYPIVDYEFGDLRQLSLRALQNDVSFVMY</sequence>
<feature type="compositionally biased region" description="Basic and acidic residues" evidence="1">
    <location>
        <begin position="48"/>
        <end position="63"/>
    </location>
</feature>
<evidence type="ECO:0000313" key="3">
    <source>
        <dbReference type="EMBL" id="CAD7649518.1"/>
    </source>
</evidence>
<name>A0A7R9QL81_9ACAR</name>
<dbReference type="Proteomes" id="UP000728032">
    <property type="component" value="Unassembled WGS sequence"/>
</dbReference>
<feature type="non-terminal residue" evidence="3">
    <location>
        <position position="1"/>
    </location>
</feature>
<keyword evidence="2" id="KW-0812">Transmembrane</keyword>
<keyword evidence="2" id="KW-0472">Membrane</keyword>
<protein>
    <submittedName>
        <fullName evidence="3">Uncharacterized protein</fullName>
    </submittedName>
</protein>
<keyword evidence="2" id="KW-1133">Transmembrane helix</keyword>
<evidence type="ECO:0000313" key="4">
    <source>
        <dbReference type="Proteomes" id="UP000728032"/>
    </source>
</evidence>
<dbReference type="AlphaFoldDB" id="A0A7R9QL81"/>
<reference evidence="3" key="1">
    <citation type="submission" date="2020-11" db="EMBL/GenBank/DDBJ databases">
        <authorList>
            <person name="Tran Van P."/>
        </authorList>
    </citation>
    <scope>NUCLEOTIDE SEQUENCE</scope>
</reference>
<keyword evidence="4" id="KW-1185">Reference proteome</keyword>
<proteinExistence type="predicted"/>
<accession>A0A7R9QL81</accession>
<dbReference type="EMBL" id="OC918502">
    <property type="protein sequence ID" value="CAD7649518.1"/>
    <property type="molecule type" value="Genomic_DNA"/>
</dbReference>
<feature type="region of interest" description="Disordered" evidence="1">
    <location>
        <begin position="48"/>
        <end position="69"/>
    </location>
</feature>
<dbReference type="EMBL" id="CAJPVJ010003677">
    <property type="protein sequence ID" value="CAG2167831.1"/>
    <property type="molecule type" value="Genomic_DNA"/>
</dbReference>